<dbReference type="InterPro" id="IPR033641">
    <property type="entry name" value="Cas1_I-E"/>
</dbReference>
<keyword evidence="2 8" id="KW-0479">Metal-binding</keyword>
<comment type="subunit">
    <text evidence="8">Homodimer, forms a heterotetramer with a Cas2 homodimer.</text>
</comment>
<dbReference type="Gene3D" id="1.20.120.920">
    <property type="entry name" value="CRISPR-associated endonuclease Cas1, C-terminal domain"/>
    <property type="match status" value="1"/>
</dbReference>
<dbReference type="InterPro" id="IPR042211">
    <property type="entry name" value="CRISPR-assoc_Cas1_N"/>
</dbReference>
<dbReference type="GO" id="GO:0043571">
    <property type="term" value="P:maintenance of CRISPR repeat elements"/>
    <property type="evidence" value="ECO:0007669"/>
    <property type="project" value="UniProtKB-UniRule"/>
</dbReference>
<dbReference type="GO" id="GO:0046872">
    <property type="term" value="F:metal ion binding"/>
    <property type="evidence" value="ECO:0007669"/>
    <property type="project" value="UniProtKB-UniRule"/>
</dbReference>
<evidence type="ECO:0000256" key="3">
    <source>
        <dbReference type="ARBA" id="ARBA00022759"/>
    </source>
</evidence>
<feature type="binding site" evidence="8">
    <location>
        <position position="222"/>
    </location>
    <ligand>
        <name>Mn(2+)</name>
        <dbReference type="ChEBI" id="CHEBI:29035"/>
    </ligand>
</feature>
<dbReference type="PANTHER" id="PTHR34353:SF3">
    <property type="entry name" value="CRISPR-ASSOCIATED ENDONUCLEASE CAS1"/>
    <property type="match status" value="1"/>
</dbReference>
<evidence type="ECO:0000256" key="6">
    <source>
        <dbReference type="ARBA" id="ARBA00023118"/>
    </source>
</evidence>
<feature type="binding site" evidence="8">
    <location>
        <position position="142"/>
    </location>
    <ligand>
        <name>Mn(2+)</name>
        <dbReference type="ChEBI" id="CHEBI:29035"/>
    </ligand>
</feature>
<dbReference type="GO" id="GO:0016787">
    <property type="term" value="F:hydrolase activity"/>
    <property type="evidence" value="ECO:0007669"/>
    <property type="project" value="UniProtKB-KW"/>
</dbReference>
<protein>
    <recommendedName>
        <fullName evidence="8">CRISPR-associated endonuclease Cas1</fullName>
        <ecNumber evidence="8">3.1.-.-</ecNumber>
    </recommendedName>
</protein>
<dbReference type="RefSeq" id="WP_151182543.1">
    <property type="nucleotide sequence ID" value="NZ_VZUQ01000042.1"/>
</dbReference>
<name>A0AAD3ZWE3_PHODD</name>
<keyword evidence="3 8" id="KW-0255">Endonuclease</keyword>
<dbReference type="NCBIfam" id="TIGR03638">
    <property type="entry name" value="cas1_ECOLI"/>
    <property type="match status" value="1"/>
</dbReference>
<evidence type="ECO:0000256" key="5">
    <source>
        <dbReference type="ARBA" id="ARBA00022842"/>
    </source>
</evidence>
<gene>
    <name evidence="9" type="primary">cas1e</name>
    <name evidence="8" type="synonym">cas1</name>
    <name evidence="9" type="ORF">F6450_06145</name>
</gene>
<dbReference type="GO" id="GO:0003677">
    <property type="term" value="F:DNA binding"/>
    <property type="evidence" value="ECO:0007669"/>
    <property type="project" value="UniProtKB-KW"/>
</dbReference>
<reference evidence="9 10" key="1">
    <citation type="submission" date="2019-09" db="EMBL/GenBank/DDBJ databases">
        <title>Photobacterium damselae subsp. damselae CDC-2227-81, a human clinical isolate.</title>
        <authorList>
            <person name="Osorio C.R."/>
        </authorList>
    </citation>
    <scope>NUCLEOTIDE SEQUENCE [LARGE SCALE GENOMIC DNA]</scope>
    <source>
        <strain evidence="9 10">CDC-2227-81</strain>
    </source>
</reference>
<dbReference type="GO" id="GO:0004520">
    <property type="term" value="F:DNA endonuclease activity"/>
    <property type="evidence" value="ECO:0007669"/>
    <property type="project" value="InterPro"/>
</dbReference>
<dbReference type="InterPro" id="IPR042206">
    <property type="entry name" value="CRISPR-assoc_Cas1_C"/>
</dbReference>
<dbReference type="InterPro" id="IPR050646">
    <property type="entry name" value="Cas1"/>
</dbReference>
<dbReference type="GO" id="GO:0051607">
    <property type="term" value="P:defense response to virus"/>
    <property type="evidence" value="ECO:0007669"/>
    <property type="project" value="UniProtKB-UniRule"/>
</dbReference>
<sequence>MAFIPLKPIPIKNRNSMMFIGMGRIDVRDGAFVVIDDVNGERMHIPVGSIACLLLEPGTRVSHAAIKLAAITGTLLIWVGEAGVRVYSVGQPGGASSDKLLYQAKLALDPDLRLKVVRKMFELRFGDVAPARRSVNQLRGIEGARVRKTYQKLALQYDVKWKGRRYDPKDWEKGDVINQCISAATACLYGVTEAAILAAGYAPAIGFLHTGKPLSFVYDIADIIKFETVVPVAFKIASYRPLSPDKQVRQACREEFRKHQTLKKLIPLIDEVLSAGDITPPEPYIDAQPPAIPEPITIGDFGHRSK</sequence>
<dbReference type="EC" id="3.1.-.-" evidence="8"/>
<dbReference type="InterPro" id="IPR019851">
    <property type="entry name" value="CRISPR-assoc_Cas1_ECOLI"/>
</dbReference>
<keyword evidence="1 8" id="KW-0540">Nuclease</keyword>
<dbReference type="Pfam" id="PF01867">
    <property type="entry name" value="Cas_Cas1"/>
    <property type="match status" value="1"/>
</dbReference>
<evidence type="ECO:0000313" key="10">
    <source>
        <dbReference type="Proteomes" id="UP000480943"/>
    </source>
</evidence>
<dbReference type="HAMAP" id="MF_01470">
    <property type="entry name" value="Cas1"/>
    <property type="match status" value="1"/>
</dbReference>
<organism evidence="9 10">
    <name type="scientific">Photobacterium damselae subsp. damselae</name>
    <name type="common">Listonella damsela</name>
    <dbReference type="NCBI Taxonomy" id="85581"/>
    <lineage>
        <taxon>Bacteria</taxon>
        <taxon>Pseudomonadati</taxon>
        <taxon>Pseudomonadota</taxon>
        <taxon>Gammaproteobacteria</taxon>
        <taxon>Vibrionales</taxon>
        <taxon>Vibrionaceae</taxon>
        <taxon>Photobacterium</taxon>
    </lineage>
</organism>
<dbReference type="CDD" id="cd09719">
    <property type="entry name" value="Cas1_I-E"/>
    <property type="match status" value="1"/>
</dbReference>
<keyword evidence="6 8" id="KW-0051">Antiviral defense</keyword>
<keyword evidence="8" id="KW-0464">Manganese</keyword>
<comment type="cofactor">
    <cofactor evidence="8">
        <name>Mg(2+)</name>
        <dbReference type="ChEBI" id="CHEBI:18420"/>
    </cofactor>
    <cofactor evidence="8">
        <name>Mn(2+)</name>
        <dbReference type="ChEBI" id="CHEBI:29035"/>
    </cofactor>
</comment>
<evidence type="ECO:0000256" key="8">
    <source>
        <dbReference type="HAMAP-Rule" id="MF_01470"/>
    </source>
</evidence>
<proteinExistence type="inferred from homology"/>
<dbReference type="InterPro" id="IPR002729">
    <property type="entry name" value="CRISPR-assoc_Cas1"/>
</dbReference>
<dbReference type="Gene3D" id="3.100.10.20">
    <property type="entry name" value="CRISPR-associated endonuclease Cas1, N-terminal domain"/>
    <property type="match status" value="1"/>
</dbReference>
<comment type="function">
    <text evidence="8">CRISPR (clustered regularly interspaced short palindromic repeat), is an adaptive immune system that provides protection against mobile genetic elements (viruses, transposable elements and conjugative plasmids). CRISPR clusters contain spacers, sequences complementary to antecedent mobile elements, and target invading nucleic acids. CRISPR clusters are transcribed and processed into CRISPR RNA (crRNA). Acts as a dsDNA endonuclease. Involved in the integration of spacer DNA into the CRISPR cassette.</text>
</comment>
<comment type="caution">
    <text evidence="9">The sequence shown here is derived from an EMBL/GenBank/DDBJ whole genome shotgun (WGS) entry which is preliminary data.</text>
</comment>
<evidence type="ECO:0000256" key="2">
    <source>
        <dbReference type="ARBA" id="ARBA00022723"/>
    </source>
</evidence>
<dbReference type="AlphaFoldDB" id="A0AAD3ZWE3"/>
<feature type="binding site" evidence="8">
    <location>
        <position position="209"/>
    </location>
    <ligand>
        <name>Mn(2+)</name>
        <dbReference type="ChEBI" id="CHEBI:29035"/>
    </ligand>
</feature>
<evidence type="ECO:0000256" key="4">
    <source>
        <dbReference type="ARBA" id="ARBA00022801"/>
    </source>
</evidence>
<evidence type="ECO:0000256" key="7">
    <source>
        <dbReference type="ARBA" id="ARBA00023125"/>
    </source>
</evidence>
<evidence type="ECO:0000256" key="1">
    <source>
        <dbReference type="ARBA" id="ARBA00022722"/>
    </source>
</evidence>
<dbReference type="Proteomes" id="UP000480943">
    <property type="component" value="Unassembled WGS sequence"/>
</dbReference>
<evidence type="ECO:0000313" key="9">
    <source>
        <dbReference type="EMBL" id="KAB1182543.1"/>
    </source>
</evidence>
<dbReference type="EMBL" id="VZUQ01000042">
    <property type="protein sequence ID" value="KAB1182543.1"/>
    <property type="molecule type" value="Genomic_DNA"/>
</dbReference>
<keyword evidence="5 8" id="KW-0460">Magnesium</keyword>
<keyword evidence="7 8" id="KW-0238">DNA-binding</keyword>
<dbReference type="PANTHER" id="PTHR34353">
    <property type="entry name" value="CRISPR-ASSOCIATED ENDONUCLEASE CAS1 1"/>
    <property type="match status" value="1"/>
</dbReference>
<comment type="similarity">
    <text evidence="8">Belongs to the CRISPR-associated endonuclease Cas1 family.</text>
</comment>
<dbReference type="NCBIfam" id="TIGR00287">
    <property type="entry name" value="cas1"/>
    <property type="match status" value="1"/>
</dbReference>
<accession>A0AAD3ZWE3</accession>
<keyword evidence="4 8" id="KW-0378">Hydrolase</keyword>